<gene>
    <name evidence="1" type="ORF">DL240_17040</name>
</gene>
<proteinExistence type="predicted"/>
<sequence length="225" mass="24341">MEAYQPTCTGGFELGGLDRGAVPAAEDVVELMMTWSYGPLTPADPQALQRERAAKPEATPCEETSVIDPTNPEYNICFEGTPEPISTLPDLLARYQAEEAANTLLGKVSELHNQSFGHIAQHERAPHALAARPWQAALIDSIERSTRQPESPLTCHEYSELCRSLPPALPGASLLSLVVPVSPVALDAPAYPELNSPPAQLALERLRVGPSLEHARLLEMPPRQG</sequence>
<evidence type="ECO:0000313" key="2">
    <source>
        <dbReference type="Proteomes" id="UP000249169"/>
    </source>
</evidence>
<name>A0A328C3L1_9DELT</name>
<dbReference type="Proteomes" id="UP000249169">
    <property type="component" value="Unassembled WGS sequence"/>
</dbReference>
<evidence type="ECO:0000313" key="1">
    <source>
        <dbReference type="EMBL" id="RAL20505.1"/>
    </source>
</evidence>
<organism evidence="1 2">
    <name type="scientific">Lujinxingia litoralis</name>
    <dbReference type="NCBI Taxonomy" id="2211119"/>
    <lineage>
        <taxon>Bacteria</taxon>
        <taxon>Deltaproteobacteria</taxon>
        <taxon>Bradymonadales</taxon>
        <taxon>Lujinxingiaceae</taxon>
        <taxon>Lujinxingia</taxon>
    </lineage>
</organism>
<dbReference type="EMBL" id="QHKO01000010">
    <property type="protein sequence ID" value="RAL20505.1"/>
    <property type="molecule type" value="Genomic_DNA"/>
</dbReference>
<protein>
    <submittedName>
        <fullName evidence="1">Uncharacterized protein</fullName>
    </submittedName>
</protein>
<comment type="caution">
    <text evidence="1">The sequence shown here is derived from an EMBL/GenBank/DDBJ whole genome shotgun (WGS) entry which is preliminary data.</text>
</comment>
<accession>A0A328C3L1</accession>
<keyword evidence="2" id="KW-1185">Reference proteome</keyword>
<dbReference type="AlphaFoldDB" id="A0A328C3L1"/>
<reference evidence="1 2" key="1">
    <citation type="submission" date="2018-05" db="EMBL/GenBank/DDBJ databases">
        <title>Lujinxingia marina gen. nov. sp. nov., a new facultative anaerobic member of the class Deltaproteobacteria, and proposal of Lujinxingaceae fam. nov.</title>
        <authorList>
            <person name="Li C.-M."/>
        </authorList>
    </citation>
    <scope>NUCLEOTIDE SEQUENCE [LARGE SCALE GENOMIC DNA]</scope>
    <source>
        <strain evidence="1 2">B210</strain>
    </source>
</reference>